<feature type="transmembrane region" description="Helical" evidence="5">
    <location>
        <begin position="53"/>
        <end position="77"/>
    </location>
</feature>
<evidence type="ECO:0000256" key="3">
    <source>
        <dbReference type="ARBA" id="ARBA00022989"/>
    </source>
</evidence>
<reference evidence="7" key="1">
    <citation type="submission" date="2018-01" db="EMBL/GenBank/DDBJ databases">
        <authorList>
            <person name="Regsiter A."/>
            <person name="William W."/>
        </authorList>
    </citation>
    <scope>NUCLEOTIDE SEQUENCE</scope>
    <source>
        <strain evidence="7">TRIP AH-1</strain>
    </source>
</reference>
<accession>A0A445MW37</accession>
<keyword evidence="2 5" id="KW-0812">Transmembrane</keyword>
<feature type="domain" description="Methylamine utilisation protein MauE" evidence="6">
    <location>
        <begin position="15"/>
        <end position="137"/>
    </location>
</feature>
<gene>
    <name evidence="7" type="ORF">PITCH_A1920029</name>
</gene>
<comment type="subcellular location">
    <subcellularLocation>
        <location evidence="1">Membrane</location>
        <topology evidence="1">Multi-pass membrane protein</topology>
    </subcellularLocation>
</comment>
<keyword evidence="4 5" id="KW-0472">Membrane</keyword>
<sequence>MNDKRSIVRRAITSEYLSLILRFYLGILFLYASMSKIPYPAEFAEALASYQLVPYWILNFIAVYLPWVELTCGLFLIIGLSTRAASSIIALLLICFAIGQTINLIKGVPISCGCFENAGDPINWWHITKDLFWTLFAIQVFLFDKIYRIYPDLSISHLAKRH</sequence>
<evidence type="ECO:0000256" key="1">
    <source>
        <dbReference type="ARBA" id="ARBA00004141"/>
    </source>
</evidence>
<dbReference type="GO" id="GO:0016020">
    <property type="term" value="C:membrane"/>
    <property type="evidence" value="ECO:0007669"/>
    <property type="project" value="UniProtKB-SubCell"/>
</dbReference>
<evidence type="ECO:0000256" key="4">
    <source>
        <dbReference type="ARBA" id="ARBA00023136"/>
    </source>
</evidence>
<evidence type="ECO:0000256" key="5">
    <source>
        <dbReference type="SAM" id="Phobius"/>
    </source>
</evidence>
<evidence type="ECO:0000256" key="2">
    <source>
        <dbReference type="ARBA" id="ARBA00022692"/>
    </source>
</evidence>
<dbReference type="AlphaFoldDB" id="A0A445MW37"/>
<dbReference type="Pfam" id="PF07291">
    <property type="entry name" value="MauE"/>
    <property type="match status" value="1"/>
</dbReference>
<feature type="transmembrane region" description="Helical" evidence="5">
    <location>
        <begin position="122"/>
        <end position="143"/>
    </location>
</feature>
<feature type="transmembrane region" description="Helical" evidence="5">
    <location>
        <begin position="12"/>
        <end position="33"/>
    </location>
</feature>
<dbReference type="UniPathway" id="UPA00895"/>
<evidence type="ECO:0000259" key="6">
    <source>
        <dbReference type="Pfam" id="PF07291"/>
    </source>
</evidence>
<dbReference type="InterPro" id="IPR009908">
    <property type="entry name" value="Methylamine_util_MauE"/>
</dbReference>
<feature type="transmembrane region" description="Helical" evidence="5">
    <location>
        <begin position="84"/>
        <end position="102"/>
    </location>
</feature>
<evidence type="ECO:0000313" key="7">
    <source>
        <dbReference type="EMBL" id="SPD73690.1"/>
    </source>
</evidence>
<keyword evidence="3 5" id="KW-1133">Transmembrane helix</keyword>
<dbReference type="GO" id="GO:0030416">
    <property type="term" value="P:methylamine metabolic process"/>
    <property type="evidence" value="ECO:0007669"/>
    <property type="project" value="InterPro"/>
</dbReference>
<dbReference type="EMBL" id="OJIN01000104">
    <property type="protein sequence ID" value="SPD73690.1"/>
    <property type="molecule type" value="Genomic_DNA"/>
</dbReference>
<name>A0A445MW37_9BACT</name>
<organism evidence="7">
    <name type="scientific">uncultured Desulfobacterium sp</name>
    <dbReference type="NCBI Taxonomy" id="201089"/>
    <lineage>
        <taxon>Bacteria</taxon>
        <taxon>Pseudomonadati</taxon>
        <taxon>Thermodesulfobacteriota</taxon>
        <taxon>Desulfobacteria</taxon>
        <taxon>Desulfobacterales</taxon>
        <taxon>Desulfobacteriaceae</taxon>
        <taxon>Desulfobacterium</taxon>
        <taxon>environmental samples</taxon>
    </lineage>
</organism>
<protein>
    <submittedName>
        <fullName evidence="7">DoxX family protein</fullName>
    </submittedName>
</protein>
<proteinExistence type="predicted"/>